<keyword evidence="6" id="KW-0393">Immunoglobulin domain</keyword>
<evidence type="ECO:0000313" key="10">
    <source>
        <dbReference type="WBParaSite" id="GPUH_0001065001-mRNA-1"/>
    </source>
</evidence>
<keyword evidence="9" id="KW-1185">Reference proteome</keyword>
<keyword evidence="4" id="KW-0677">Repeat</keyword>
<dbReference type="FunFam" id="2.60.40.10:FF:000345">
    <property type="entry name" value="Muscle M-line assembly protein unc-89"/>
    <property type="match status" value="1"/>
</dbReference>
<keyword evidence="5" id="KW-1015">Disulfide bond</keyword>
<evidence type="ECO:0000259" key="7">
    <source>
        <dbReference type="PROSITE" id="PS50835"/>
    </source>
</evidence>
<organism evidence="10">
    <name type="scientific">Gongylonema pulchrum</name>
    <dbReference type="NCBI Taxonomy" id="637853"/>
    <lineage>
        <taxon>Eukaryota</taxon>
        <taxon>Metazoa</taxon>
        <taxon>Ecdysozoa</taxon>
        <taxon>Nematoda</taxon>
        <taxon>Chromadorea</taxon>
        <taxon>Rhabditida</taxon>
        <taxon>Spirurina</taxon>
        <taxon>Spiruromorpha</taxon>
        <taxon>Spiruroidea</taxon>
        <taxon>Gongylonematidae</taxon>
        <taxon>Gongylonema</taxon>
    </lineage>
</organism>
<evidence type="ECO:0000313" key="8">
    <source>
        <dbReference type="EMBL" id="VDN17714.1"/>
    </source>
</evidence>
<evidence type="ECO:0000256" key="4">
    <source>
        <dbReference type="ARBA" id="ARBA00022737"/>
    </source>
</evidence>
<dbReference type="Pfam" id="PF07679">
    <property type="entry name" value="I-set"/>
    <property type="match status" value="2"/>
</dbReference>
<accession>A0A183DPJ6</accession>
<dbReference type="Proteomes" id="UP000271098">
    <property type="component" value="Unassembled WGS sequence"/>
</dbReference>
<dbReference type="OrthoDB" id="5868086at2759"/>
<dbReference type="SUPFAM" id="SSF48726">
    <property type="entry name" value="Immunoglobulin"/>
    <property type="match status" value="2"/>
</dbReference>
<dbReference type="SMART" id="SM00409">
    <property type="entry name" value="IG"/>
    <property type="match status" value="2"/>
</dbReference>
<dbReference type="InterPro" id="IPR013098">
    <property type="entry name" value="Ig_I-set"/>
</dbReference>
<dbReference type="PANTHER" id="PTHR47633">
    <property type="entry name" value="IMMUNOGLOBULIN"/>
    <property type="match status" value="1"/>
</dbReference>
<reference evidence="8 9" key="2">
    <citation type="submission" date="2018-11" db="EMBL/GenBank/DDBJ databases">
        <authorList>
            <consortium name="Pathogen Informatics"/>
        </authorList>
    </citation>
    <scope>NUCLEOTIDE SEQUENCE [LARGE SCALE GENOMIC DNA]</scope>
</reference>
<dbReference type="InterPro" id="IPR007110">
    <property type="entry name" value="Ig-like_dom"/>
</dbReference>
<proteinExistence type="inferred from homology"/>
<dbReference type="EMBL" id="UYRT01078072">
    <property type="protein sequence ID" value="VDN17714.1"/>
    <property type="molecule type" value="Genomic_DNA"/>
</dbReference>
<dbReference type="WBParaSite" id="GPUH_0001065001-mRNA-1">
    <property type="protein sequence ID" value="GPUH_0001065001-mRNA-1"/>
    <property type="gene ID" value="GPUH_0001065001"/>
</dbReference>
<reference evidence="10" key="1">
    <citation type="submission" date="2016-06" db="UniProtKB">
        <authorList>
            <consortium name="WormBaseParasite"/>
        </authorList>
    </citation>
    <scope>IDENTIFICATION</scope>
</reference>
<dbReference type="FunFam" id="2.60.40.10:FF:000107">
    <property type="entry name" value="Myosin, light chain kinase a"/>
    <property type="match status" value="1"/>
</dbReference>
<keyword evidence="3" id="KW-0963">Cytoplasm</keyword>
<name>A0A183DPJ6_9BILA</name>
<dbReference type="CDD" id="cd00096">
    <property type="entry name" value="Ig"/>
    <property type="match status" value="1"/>
</dbReference>
<dbReference type="InterPro" id="IPR013783">
    <property type="entry name" value="Ig-like_fold"/>
</dbReference>
<evidence type="ECO:0000313" key="9">
    <source>
        <dbReference type="Proteomes" id="UP000271098"/>
    </source>
</evidence>
<dbReference type="InterPro" id="IPR003599">
    <property type="entry name" value="Ig_sub"/>
</dbReference>
<dbReference type="InterPro" id="IPR003598">
    <property type="entry name" value="Ig_sub2"/>
</dbReference>
<evidence type="ECO:0000256" key="5">
    <source>
        <dbReference type="ARBA" id="ARBA00023157"/>
    </source>
</evidence>
<sequence>RRESFEFIPEARTIPAETPPVIVSHLQPATFRAGEPLKLRCRVDGLPRPDVVWTKDEIQIEQWVMEKEIITHYYPDGTCELINPECALEDAGIYQLTARNVHGTAETSAYIQVQGTETITTVEETTGEFRYDVRQLPLKPRFSEVLSRQYEHETVVSCLVLSDVPVQVTWFKDGKRLLPSYKHRMESRGNMHILTICDVDKLDEGFYTCQAENRYGNEQTSIYVRAPVQTREVSEEMLVEESTDEVVGFKDRVDYVKKVRNCLLPRIHSHFKLRVCALRGHLEIFIQRTQAIS</sequence>
<comment type="similarity">
    <text evidence="2">Belongs to the protein kinase superfamily. CAMK Ser/Thr protein kinase family.</text>
</comment>
<dbReference type="AlphaFoldDB" id="A0A183DPJ6"/>
<dbReference type="Gene3D" id="2.60.40.10">
    <property type="entry name" value="Immunoglobulins"/>
    <property type="match status" value="2"/>
</dbReference>
<feature type="domain" description="Ig-like" evidence="7">
    <location>
        <begin position="140"/>
        <end position="225"/>
    </location>
</feature>
<dbReference type="GO" id="GO:0031672">
    <property type="term" value="C:A band"/>
    <property type="evidence" value="ECO:0007669"/>
    <property type="project" value="UniProtKB-SubCell"/>
</dbReference>
<dbReference type="InterPro" id="IPR036179">
    <property type="entry name" value="Ig-like_dom_sf"/>
</dbReference>
<dbReference type="SMART" id="SM00408">
    <property type="entry name" value="IGc2"/>
    <property type="match status" value="2"/>
</dbReference>
<evidence type="ECO:0000256" key="6">
    <source>
        <dbReference type="ARBA" id="ARBA00023319"/>
    </source>
</evidence>
<evidence type="ECO:0000256" key="2">
    <source>
        <dbReference type="ARBA" id="ARBA00006692"/>
    </source>
</evidence>
<comment type="subcellular location">
    <subcellularLocation>
        <location evidence="1">Cytoplasm</location>
        <location evidence="1">Myofibril</location>
        <location evidence="1">Sarcomere</location>
        <location evidence="1">A band</location>
    </subcellularLocation>
</comment>
<gene>
    <name evidence="8" type="ORF">GPUH_LOCUS10637</name>
</gene>
<evidence type="ECO:0000256" key="3">
    <source>
        <dbReference type="ARBA" id="ARBA00022490"/>
    </source>
</evidence>
<dbReference type="PROSITE" id="PS50835">
    <property type="entry name" value="IG_LIKE"/>
    <property type="match status" value="2"/>
</dbReference>
<protein>
    <submittedName>
        <fullName evidence="10">Ig-like domain-containing protein</fullName>
    </submittedName>
</protein>
<feature type="domain" description="Ig-like" evidence="7">
    <location>
        <begin position="19"/>
        <end position="112"/>
    </location>
</feature>
<evidence type="ECO:0000256" key="1">
    <source>
        <dbReference type="ARBA" id="ARBA00004161"/>
    </source>
</evidence>